<evidence type="ECO:0000256" key="6">
    <source>
        <dbReference type="ARBA" id="ARBA00023163"/>
    </source>
</evidence>
<comment type="function">
    <text evidence="8">Does not bind DNA itself but suppresses both HES1-mediated N box-dependent transcriptional repression and binding of HES1 to E box sequences. Also suppresses HES1-mediated inhibition of the heterodimer formed by ASCL1/MASH1 and TCF3/E47, allowing ASCL1 and TCF3 to up-regulate transcription in its presence. Promotes cell differentiation.</text>
</comment>
<comment type="subunit">
    <text evidence="9">Transcription repression requires formation of a complex with a corepressor protein of the Groucho/TLE family. Interacts with HES1.</text>
</comment>
<keyword evidence="14" id="KW-1185">Reference proteome</keyword>
<dbReference type="HOGENOM" id="CLU_1572513_0_0_1"/>
<name>A7S152_NEMVE</name>
<dbReference type="SMART" id="SM00353">
    <property type="entry name" value="HLH"/>
    <property type="match status" value="1"/>
</dbReference>
<dbReference type="PROSITE" id="PS50888">
    <property type="entry name" value="BHLH"/>
    <property type="match status" value="1"/>
</dbReference>
<reference evidence="13 14" key="1">
    <citation type="journal article" date="2007" name="Science">
        <title>Sea anemone genome reveals ancestral eumetazoan gene repertoire and genomic organization.</title>
        <authorList>
            <person name="Putnam N.H."/>
            <person name="Srivastava M."/>
            <person name="Hellsten U."/>
            <person name="Dirks B."/>
            <person name="Chapman J."/>
            <person name="Salamov A."/>
            <person name="Terry A."/>
            <person name="Shapiro H."/>
            <person name="Lindquist E."/>
            <person name="Kapitonov V.V."/>
            <person name="Jurka J."/>
            <person name="Genikhovich G."/>
            <person name="Grigoriev I.V."/>
            <person name="Lucas S.M."/>
            <person name="Steele R.E."/>
            <person name="Finnerty J.R."/>
            <person name="Technau U."/>
            <person name="Martindale M.Q."/>
            <person name="Rokhsar D.S."/>
        </authorList>
    </citation>
    <scope>NUCLEOTIDE SEQUENCE [LARGE SCALE GENOMIC DNA]</scope>
    <source>
        <strain evidence="14">CH2 X CH6</strain>
    </source>
</reference>
<gene>
    <name evidence="13" type="ORF">NEMVEDRAFT_v1g242118</name>
</gene>
<keyword evidence="5" id="KW-0805">Transcription regulation</keyword>
<evidence type="ECO:0000256" key="7">
    <source>
        <dbReference type="ARBA" id="ARBA00023242"/>
    </source>
</evidence>
<evidence type="ECO:0000256" key="4">
    <source>
        <dbReference type="ARBA" id="ARBA00022782"/>
    </source>
</evidence>
<keyword evidence="3" id="KW-0678">Repressor</keyword>
<comment type="subcellular location">
    <subcellularLocation>
        <location evidence="1">Nucleus</location>
    </subcellularLocation>
</comment>
<dbReference type="PANTHER" id="PTHR10985">
    <property type="entry name" value="BASIC HELIX-LOOP-HELIX TRANSCRIPTION FACTOR, HES-RELATED"/>
    <property type="match status" value="1"/>
</dbReference>
<dbReference type="InterPro" id="IPR036638">
    <property type="entry name" value="HLH_DNA-bd_sf"/>
</dbReference>
<dbReference type="EMBL" id="DS469563">
    <property type="protein sequence ID" value="EDO42535.1"/>
    <property type="molecule type" value="Genomic_DNA"/>
</dbReference>
<dbReference type="Proteomes" id="UP000001593">
    <property type="component" value="Unassembled WGS sequence"/>
</dbReference>
<dbReference type="Gene3D" id="4.10.280.10">
    <property type="entry name" value="Helix-loop-helix DNA-binding domain"/>
    <property type="match status" value="1"/>
</dbReference>
<dbReference type="STRING" id="45351.A7S152"/>
<evidence type="ECO:0000256" key="8">
    <source>
        <dbReference type="ARBA" id="ARBA00055708"/>
    </source>
</evidence>
<keyword evidence="6" id="KW-0804">Transcription</keyword>
<evidence type="ECO:0000256" key="10">
    <source>
        <dbReference type="ARBA" id="ARBA00073426"/>
    </source>
</evidence>
<keyword evidence="4" id="KW-0221">Differentiation</keyword>
<dbReference type="FunFam" id="4.10.280.10:FF:000081">
    <property type="entry name" value="transcription cofactor HES-6 isoform X1"/>
    <property type="match status" value="1"/>
</dbReference>
<dbReference type="InterPro" id="IPR011598">
    <property type="entry name" value="bHLH_dom"/>
</dbReference>
<evidence type="ECO:0000313" key="14">
    <source>
        <dbReference type="Proteomes" id="UP000001593"/>
    </source>
</evidence>
<evidence type="ECO:0000256" key="5">
    <source>
        <dbReference type="ARBA" id="ARBA00023015"/>
    </source>
</evidence>
<evidence type="ECO:0000256" key="11">
    <source>
        <dbReference type="ARBA" id="ARBA00081410"/>
    </source>
</evidence>
<organism evidence="13 14">
    <name type="scientific">Nematostella vectensis</name>
    <name type="common">Starlet sea anemone</name>
    <dbReference type="NCBI Taxonomy" id="45351"/>
    <lineage>
        <taxon>Eukaryota</taxon>
        <taxon>Metazoa</taxon>
        <taxon>Cnidaria</taxon>
        <taxon>Anthozoa</taxon>
        <taxon>Hexacorallia</taxon>
        <taxon>Actiniaria</taxon>
        <taxon>Edwardsiidae</taxon>
        <taxon>Nematostella</taxon>
    </lineage>
</organism>
<sequence length="170" mass="19488">MADKSFDKVLKNRQCKLANKSSKPLLERQRRARINHSLNELKTLVLSSLYQNCPQAEQNCEKMEKAEILELTVNFLKVIQSRRNTVMPRPDLGKAHEFHHVKMEQMSPEQANARQHPIIRVYHKIALSTVLKGGVGGLKTTLKESLLIYGDLFEAMLSFLNFGIFQLLKS</sequence>
<evidence type="ECO:0000313" key="13">
    <source>
        <dbReference type="EMBL" id="EDO42535.1"/>
    </source>
</evidence>
<dbReference type="GO" id="GO:0000981">
    <property type="term" value="F:DNA-binding transcription factor activity, RNA polymerase II-specific"/>
    <property type="evidence" value="ECO:0000318"/>
    <property type="project" value="GO_Central"/>
</dbReference>
<dbReference type="GO" id="GO:0006357">
    <property type="term" value="P:regulation of transcription by RNA polymerase II"/>
    <property type="evidence" value="ECO:0000318"/>
    <property type="project" value="GO_Central"/>
</dbReference>
<dbReference type="GO" id="GO:0030154">
    <property type="term" value="P:cell differentiation"/>
    <property type="evidence" value="ECO:0007669"/>
    <property type="project" value="UniProtKB-KW"/>
</dbReference>
<keyword evidence="2" id="KW-0217">Developmental protein</keyword>
<dbReference type="PhylomeDB" id="A7S152"/>
<protein>
    <recommendedName>
        <fullName evidence="10">Transcription cofactor HES-6</fullName>
    </recommendedName>
    <alternativeName>
        <fullName evidence="11">Hairy and enhancer of split 6</fullName>
    </alternativeName>
</protein>
<evidence type="ECO:0000256" key="3">
    <source>
        <dbReference type="ARBA" id="ARBA00022491"/>
    </source>
</evidence>
<proteinExistence type="predicted"/>
<dbReference type="Pfam" id="PF00010">
    <property type="entry name" value="HLH"/>
    <property type="match status" value="1"/>
</dbReference>
<dbReference type="InParanoid" id="A7S152"/>
<dbReference type="AlphaFoldDB" id="A7S152"/>
<dbReference type="GO" id="GO:0009952">
    <property type="term" value="P:anterior/posterior pattern specification"/>
    <property type="evidence" value="ECO:0000318"/>
    <property type="project" value="GO_Central"/>
</dbReference>
<evidence type="ECO:0000256" key="9">
    <source>
        <dbReference type="ARBA" id="ARBA00064255"/>
    </source>
</evidence>
<dbReference type="InterPro" id="IPR050370">
    <property type="entry name" value="HES_HEY"/>
</dbReference>
<feature type="domain" description="BHLH" evidence="12">
    <location>
        <begin position="18"/>
        <end position="79"/>
    </location>
</feature>
<dbReference type="GO" id="GO:0000978">
    <property type="term" value="F:RNA polymerase II cis-regulatory region sequence-specific DNA binding"/>
    <property type="evidence" value="ECO:0000318"/>
    <property type="project" value="GO_Central"/>
</dbReference>
<dbReference type="GO" id="GO:0050767">
    <property type="term" value="P:regulation of neurogenesis"/>
    <property type="evidence" value="ECO:0000318"/>
    <property type="project" value="GO_Central"/>
</dbReference>
<dbReference type="GO" id="GO:0005634">
    <property type="term" value="C:nucleus"/>
    <property type="evidence" value="ECO:0000318"/>
    <property type="project" value="GO_Central"/>
</dbReference>
<keyword evidence="7" id="KW-0539">Nucleus</keyword>
<dbReference type="GO" id="GO:0046983">
    <property type="term" value="F:protein dimerization activity"/>
    <property type="evidence" value="ECO:0007669"/>
    <property type="project" value="InterPro"/>
</dbReference>
<dbReference type="eggNOG" id="KOG4304">
    <property type="taxonomic scope" value="Eukaryota"/>
</dbReference>
<dbReference type="SUPFAM" id="SSF47459">
    <property type="entry name" value="HLH, helix-loop-helix DNA-binding domain"/>
    <property type="match status" value="1"/>
</dbReference>
<evidence type="ECO:0000256" key="2">
    <source>
        <dbReference type="ARBA" id="ARBA00022473"/>
    </source>
</evidence>
<accession>A7S152</accession>
<evidence type="ECO:0000259" key="12">
    <source>
        <dbReference type="PROSITE" id="PS50888"/>
    </source>
</evidence>
<evidence type="ECO:0000256" key="1">
    <source>
        <dbReference type="ARBA" id="ARBA00004123"/>
    </source>
</evidence>